<evidence type="ECO:0000256" key="1">
    <source>
        <dbReference type="SAM" id="MobiDB-lite"/>
    </source>
</evidence>
<organism evidence="2 3">
    <name type="scientific">Eumeta variegata</name>
    <name type="common">Bagworm moth</name>
    <name type="synonym">Eumeta japonica</name>
    <dbReference type="NCBI Taxonomy" id="151549"/>
    <lineage>
        <taxon>Eukaryota</taxon>
        <taxon>Metazoa</taxon>
        <taxon>Ecdysozoa</taxon>
        <taxon>Arthropoda</taxon>
        <taxon>Hexapoda</taxon>
        <taxon>Insecta</taxon>
        <taxon>Pterygota</taxon>
        <taxon>Neoptera</taxon>
        <taxon>Endopterygota</taxon>
        <taxon>Lepidoptera</taxon>
        <taxon>Glossata</taxon>
        <taxon>Ditrysia</taxon>
        <taxon>Tineoidea</taxon>
        <taxon>Psychidae</taxon>
        <taxon>Oiketicinae</taxon>
        <taxon>Eumeta</taxon>
    </lineage>
</organism>
<name>A0A4C1ZXW5_EUMVA</name>
<dbReference type="Proteomes" id="UP000299102">
    <property type="component" value="Unassembled WGS sequence"/>
</dbReference>
<proteinExistence type="predicted"/>
<keyword evidence="3" id="KW-1185">Reference proteome</keyword>
<evidence type="ECO:0000313" key="2">
    <source>
        <dbReference type="EMBL" id="GBP91693.1"/>
    </source>
</evidence>
<comment type="caution">
    <text evidence="2">The sequence shown here is derived from an EMBL/GenBank/DDBJ whole genome shotgun (WGS) entry which is preliminary data.</text>
</comment>
<reference evidence="2 3" key="1">
    <citation type="journal article" date="2019" name="Commun. Biol.">
        <title>The bagworm genome reveals a unique fibroin gene that provides high tensile strength.</title>
        <authorList>
            <person name="Kono N."/>
            <person name="Nakamura H."/>
            <person name="Ohtoshi R."/>
            <person name="Tomita M."/>
            <person name="Numata K."/>
            <person name="Arakawa K."/>
        </authorList>
    </citation>
    <scope>NUCLEOTIDE SEQUENCE [LARGE SCALE GENOMIC DNA]</scope>
</reference>
<evidence type="ECO:0000313" key="3">
    <source>
        <dbReference type="Proteomes" id="UP000299102"/>
    </source>
</evidence>
<feature type="compositionally biased region" description="Basic and acidic residues" evidence="1">
    <location>
        <begin position="62"/>
        <end position="74"/>
    </location>
</feature>
<dbReference type="AlphaFoldDB" id="A0A4C1ZXW5"/>
<feature type="region of interest" description="Disordered" evidence="1">
    <location>
        <begin position="39"/>
        <end position="74"/>
    </location>
</feature>
<protein>
    <submittedName>
        <fullName evidence="2">Uncharacterized protein</fullName>
    </submittedName>
</protein>
<gene>
    <name evidence="2" type="ORF">EVAR_66453_1</name>
</gene>
<accession>A0A4C1ZXW5</accession>
<dbReference type="EMBL" id="BGZK01002197">
    <property type="protein sequence ID" value="GBP91693.1"/>
    <property type="molecule type" value="Genomic_DNA"/>
</dbReference>
<sequence>MRYVLRRSCLASTLKKYFFLCIFKQQTSVLSTRGEIVTGARRHPQLQGRDSTSNQGADDDVPVERDGDCNQRQE</sequence>